<dbReference type="AlphaFoldDB" id="A0AAD4BLX8"/>
<name>A0AAD4BLX8_BOLED</name>
<dbReference type="PANTHER" id="PTHR10622">
    <property type="entry name" value="HET DOMAIN-CONTAINING PROTEIN"/>
    <property type="match status" value="1"/>
</dbReference>
<protein>
    <submittedName>
        <fullName evidence="2">Heterokaryon incompatibility protein-domain-containing protein</fullName>
    </submittedName>
</protein>
<dbReference type="Pfam" id="PF06985">
    <property type="entry name" value="HET"/>
    <property type="match status" value="1"/>
</dbReference>
<reference evidence="2" key="2">
    <citation type="journal article" date="2020" name="Nat. Commun.">
        <title>Large-scale genome sequencing of mycorrhizal fungi provides insights into the early evolution of symbiotic traits.</title>
        <authorList>
            <person name="Miyauchi S."/>
            <person name="Kiss E."/>
            <person name="Kuo A."/>
            <person name="Drula E."/>
            <person name="Kohler A."/>
            <person name="Sanchez-Garcia M."/>
            <person name="Morin E."/>
            <person name="Andreopoulos B."/>
            <person name="Barry K.W."/>
            <person name="Bonito G."/>
            <person name="Buee M."/>
            <person name="Carver A."/>
            <person name="Chen C."/>
            <person name="Cichocki N."/>
            <person name="Clum A."/>
            <person name="Culley D."/>
            <person name="Crous P.W."/>
            <person name="Fauchery L."/>
            <person name="Girlanda M."/>
            <person name="Hayes R.D."/>
            <person name="Keri Z."/>
            <person name="LaButti K."/>
            <person name="Lipzen A."/>
            <person name="Lombard V."/>
            <person name="Magnuson J."/>
            <person name="Maillard F."/>
            <person name="Murat C."/>
            <person name="Nolan M."/>
            <person name="Ohm R.A."/>
            <person name="Pangilinan J."/>
            <person name="Pereira M.F."/>
            <person name="Perotto S."/>
            <person name="Peter M."/>
            <person name="Pfister S."/>
            <person name="Riley R."/>
            <person name="Sitrit Y."/>
            <person name="Stielow J.B."/>
            <person name="Szollosi G."/>
            <person name="Zifcakova L."/>
            <person name="Stursova M."/>
            <person name="Spatafora J.W."/>
            <person name="Tedersoo L."/>
            <person name="Vaario L.M."/>
            <person name="Yamada A."/>
            <person name="Yan M."/>
            <person name="Wang P."/>
            <person name="Xu J."/>
            <person name="Bruns T."/>
            <person name="Baldrian P."/>
            <person name="Vilgalys R."/>
            <person name="Dunand C."/>
            <person name="Henrissat B."/>
            <person name="Grigoriev I.V."/>
            <person name="Hibbett D."/>
            <person name="Nagy L.G."/>
            <person name="Martin F.M."/>
        </authorList>
    </citation>
    <scope>NUCLEOTIDE SEQUENCE</scope>
    <source>
        <strain evidence="2">BED1</strain>
    </source>
</reference>
<evidence type="ECO:0000313" key="3">
    <source>
        <dbReference type="Proteomes" id="UP001194468"/>
    </source>
</evidence>
<evidence type="ECO:0000313" key="2">
    <source>
        <dbReference type="EMBL" id="KAF8434742.1"/>
    </source>
</evidence>
<sequence>MQFLKGIFRSRKKESPLKLPPSRTITEAFTEYINNEIPARFIDTSRMRFVSRRDVFHVFQDEIATVTEERVQERITSLRDPLATYQPRRETILRQMIQEIVNYVVLSHRWDEVGGEPSYQDISSGKRRMTQFKKLTQFCKTVRKLGCKLAWVDTCCIDKTNAAELSEAIHAMYKWYAHSSLCIAYLADSTSYADWDRESWFTRGWTLQELLAPRRLKFYNKNWQPFTPSSADDRQSDDIIPSLTKVTGITSTVFRADNSHGVHGHSFWEIMSWASKRQTTRTEDRAYSLVGLLHVNLTIAYGEGYRAFARLVEAIAAKNPSWDVFAWFGQPSVDHFALPLSPASYPRFDARMAEGRVGVQDISLTPYGLSLKSLPPIPMEVSTVIDPEGPGKPFLVSLKPQSDRECSLGRFGNLAVECGATRLKTIRDARRLSACILNHHGKRNRDQGKLVVGAEYICILLYSDAGDDEASWLKLTTDNFLLVSCTGSPDPVTQKSDSKDTQGVGIAEPKVFSLSLVTTFIRSPTSL</sequence>
<dbReference type="Proteomes" id="UP001194468">
    <property type="component" value="Unassembled WGS sequence"/>
</dbReference>
<accession>A0AAD4BLX8</accession>
<keyword evidence="3" id="KW-1185">Reference proteome</keyword>
<gene>
    <name evidence="2" type="ORF">L210DRAFT_3484960</name>
</gene>
<reference evidence="2" key="1">
    <citation type="submission" date="2019-10" db="EMBL/GenBank/DDBJ databases">
        <authorList>
            <consortium name="DOE Joint Genome Institute"/>
            <person name="Kuo A."/>
            <person name="Miyauchi S."/>
            <person name="Kiss E."/>
            <person name="Drula E."/>
            <person name="Kohler A."/>
            <person name="Sanchez-Garcia M."/>
            <person name="Andreopoulos B."/>
            <person name="Barry K.W."/>
            <person name="Bonito G."/>
            <person name="Buee M."/>
            <person name="Carver A."/>
            <person name="Chen C."/>
            <person name="Cichocki N."/>
            <person name="Clum A."/>
            <person name="Culley D."/>
            <person name="Crous P.W."/>
            <person name="Fauchery L."/>
            <person name="Girlanda M."/>
            <person name="Hayes R."/>
            <person name="Keri Z."/>
            <person name="LaButti K."/>
            <person name="Lipzen A."/>
            <person name="Lombard V."/>
            <person name="Magnuson J."/>
            <person name="Maillard F."/>
            <person name="Morin E."/>
            <person name="Murat C."/>
            <person name="Nolan M."/>
            <person name="Ohm R."/>
            <person name="Pangilinan J."/>
            <person name="Pereira M."/>
            <person name="Perotto S."/>
            <person name="Peter M."/>
            <person name="Riley R."/>
            <person name="Sitrit Y."/>
            <person name="Stielow B."/>
            <person name="Szollosi G."/>
            <person name="Zifcakova L."/>
            <person name="Stursova M."/>
            <person name="Spatafora J.W."/>
            <person name="Tedersoo L."/>
            <person name="Vaario L.-M."/>
            <person name="Yamada A."/>
            <person name="Yan M."/>
            <person name="Wang P."/>
            <person name="Xu J."/>
            <person name="Bruns T."/>
            <person name="Baldrian P."/>
            <person name="Vilgalys R."/>
            <person name="Henrissat B."/>
            <person name="Grigoriev I.V."/>
            <person name="Hibbett D."/>
            <person name="Nagy L.G."/>
            <person name="Martin F.M."/>
        </authorList>
    </citation>
    <scope>NUCLEOTIDE SEQUENCE</scope>
    <source>
        <strain evidence="2">BED1</strain>
    </source>
</reference>
<dbReference type="PANTHER" id="PTHR10622:SF10">
    <property type="entry name" value="HET DOMAIN-CONTAINING PROTEIN"/>
    <property type="match status" value="1"/>
</dbReference>
<evidence type="ECO:0000259" key="1">
    <source>
        <dbReference type="Pfam" id="PF06985"/>
    </source>
</evidence>
<feature type="domain" description="Heterokaryon incompatibility" evidence="1">
    <location>
        <begin position="103"/>
        <end position="191"/>
    </location>
</feature>
<comment type="caution">
    <text evidence="2">The sequence shown here is derived from an EMBL/GenBank/DDBJ whole genome shotgun (WGS) entry which is preliminary data.</text>
</comment>
<organism evidence="2 3">
    <name type="scientific">Boletus edulis BED1</name>
    <dbReference type="NCBI Taxonomy" id="1328754"/>
    <lineage>
        <taxon>Eukaryota</taxon>
        <taxon>Fungi</taxon>
        <taxon>Dikarya</taxon>
        <taxon>Basidiomycota</taxon>
        <taxon>Agaricomycotina</taxon>
        <taxon>Agaricomycetes</taxon>
        <taxon>Agaricomycetidae</taxon>
        <taxon>Boletales</taxon>
        <taxon>Boletineae</taxon>
        <taxon>Boletaceae</taxon>
        <taxon>Boletoideae</taxon>
        <taxon>Boletus</taxon>
    </lineage>
</organism>
<proteinExistence type="predicted"/>
<dbReference type="InterPro" id="IPR010730">
    <property type="entry name" value="HET"/>
</dbReference>
<dbReference type="EMBL" id="WHUW01000027">
    <property type="protein sequence ID" value="KAF8434742.1"/>
    <property type="molecule type" value="Genomic_DNA"/>
</dbReference>